<dbReference type="Pfam" id="PF23744">
    <property type="entry name" value="ARM_LRRK2"/>
    <property type="match status" value="1"/>
</dbReference>
<feature type="compositionally biased region" description="Low complexity" evidence="3">
    <location>
        <begin position="582"/>
        <end position="593"/>
    </location>
</feature>
<dbReference type="Proteomes" id="UP000693970">
    <property type="component" value="Unassembled WGS sequence"/>
</dbReference>
<dbReference type="PROSITE" id="PS50176">
    <property type="entry name" value="ARM_REPEAT"/>
    <property type="match status" value="1"/>
</dbReference>
<feature type="region of interest" description="Disordered" evidence="3">
    <location>
        <begin position="155"/>
        <end position="377"/>
    </location>
</feature>
<protein>
    <recommendedName>
        <fullName evidence="4">LRRK2 ARM repeat domain-containing protein</fullName>
    </recommendedName>
</protein>
<feature type="compositionally biased region" description="Polar residues" evidence="3">
    <location>
        <begin position="351"/>
        <end position="364"/>
    </location>
</feature>
<feature type="compositionally biased region" description="Basic and acidic residues" evidence="3">
    <location>
        <begin position="365"/>
        <end position="375"/>
    </location>
</feature>
<evidence type="ECO:0000313" key="6">
    <source>
        <dbReference type="EMBL" id="KAG7366157.1"/>
    </source>
</evidence>
<evidence type="ECO:0000313" key="5">
    <source>
        <dbReference type="EMBL" id="KAG7338863.1"/>
    </source>
</evidence>
<feature type="compositionally biased region" description="Low complexity" evidence="3">
    <location>
        <begin position="155"/>
        <end position="178"/>
    </location>
</feature>
<feature type="region of interest" description="Disordered" evidence="3">
    <location>
        <begin position="77"/>
        <end position="121"/>
    </location>
</feature>
<feature type="repeat" description="ARM" evidence="2">
    <location>
        <begin position="897"/>
        <end position="941"/>
    </location>
</feature>
<proteinExistence type="predicted"/>
<dbReference type="PANTHER" id="PTHR22895:SF0">
    <property type="entry name" value="ARMADILLO REPEAT-CONTAINING PROTEIN 6"/>
    <property type="match status" value="1"/>
</dbReference>
<feature type="compositionally biased region" description="Polar residues" evidence="3">
    <location>
        <begin position="634"/>
        <end position="675"/>
    </location>
</feature>
<reference evidence="6" key="1">
    <citation type="journal article" date="2021" name="Sci. Rep.">
        <title>Diploid genomic architecture of Nitzschia inconspicua, an elite biomass production diatom.</title>
        <authorList>
            <person name="Oliver A."/>
            <person name="Podell S."/>
            <person name="Pinowska A."/>
            <person name="Traller J.C."/>
            <person name="Smith S.R."/>
            <person name="McClure R."/>
            <person name="Beliaev A."/>
            <person name="Bohutskyi P."/>
            <person name="Hill E.A."/>
            <person name="Rabines A."/>
            <person name="Zheng H."/>
            <person name="Allen L.Z."/>
            <person name="Kuo A."/>
            <person name="Grigoriev I.V."/>
            <person name="Allen A.E."/>
            <person name="Hazlebeck D."/>
            <person name="Allen E.E."/>
        </authorList>
    </citation>
    <scope>NUCLEOTIDE SEQUENCE</scope>
    <source>
        <strain evidence="6">Hildebrandi</strain>
    </source>
</reference>
<dbReference type="EMBL" id="JAGRRH010000007">
    <property type="protein sequence ID" value="KAG7366157.1"/>
    <property type="molecule type" value="Genomic_DNA"/>
</dbReference>
<feature type="domain" description="LRRK2 ARM repeat" evidence="4">
    <location>
        <begin position="723"/>
        <end position="1061"/>
    </location>
</feature>
<evidence type="ECO:0000256" key="3">
    <source>
        <dbReference type="SAM" id="MobiDB-lite"/>
    </source>
</evidence>
<name>A0A9K3LQ14_9STRA</name>
<feature type="compositionally biased region" description="Low complexity" evidence="3">
    <location>
        <begin position="187"/>
        <end position="212"/>
    </location>
</feature>
<dbReference type="InterPro" id="IPR000225">
    <property type="entry name" value="Armadillo"/>
</dbReference>
<feature type="compositionally biased region" description="Low complexity" evidence="3">
    <location>
        <begin position="289"/>
        <end position="324"/>
    </location>
</feature>
<dbReference type="OrthoDB" id="49336at2759"/>
<reference evidence="6" key="2">
    <citation type="submission" date="2021-04" db="EMBL/GenBank/DDBJ databases">
        <authorList>
            <person name="Podell S."/>
        </authorList>
    </citation>
    <scope>NUCLEOTIDE SEQUENCE</scope>
    <source>
        <strain evidence="6">Hildebrandi</strain>
    </source>
</reference>
<keyword evidence="1" id="KW-0677">Repeat</keyword>
<feature type="region of interest" description="Disordered" evidence="3">
    <location>
        <begin position="548"/>
        <end position="675"/>
    </location>
</feature>
<accession>A0A9K3LQ14</accession>
<gene>
    <name evidence="5" type="ORF">IV203_004763</name>
    <name evidence="6" type="ORF">IV203_028827</name>
</gene>
<dbReference type="AlphaFoldDB" id="A0A9K3LQ14"/>
<dbReference type="EMBL" id="JAGRRH010000046">
    <property type="protein sequence ID" value="KAG7338863.1"/>
    <property type="molecule type" value="Genomic_DNA"/>
</dbReference>
<feature type="compositionally biased region" description="Low complexity" evidence="3">
    <location>
        <begin position="77"/>
        <end position="100"/>
    </location>
</feature>
<feature type="compositionally biased region" description="Pro residues" evidence="3">
    <location>
        <begin position="325"/>
        <end position="335"/>
    </location>
</feature>
<evidence type="ECO:0000313" key="7">
    <source>
        <dbReference type="Proteomes" id="UP000693970"/>
    </source>
</evidence>
<comment type="caution">
    <text evidence="6">The sequence shown here is derived from an EMBL/GenBank/DDBJ whole genome shotgun (WGS) entry which is preliminary data.</text>
</comment>
<keyword evidence="7" id="KW-1185">Reference proteome</keyword>
<dbReference type="PANTHER" id="PTHR22895">
    <property type="entry name" value="ARMADILLO REPEAT-CONTAINING PROTEIN 6"/>
    <property type="match status" value="1"/>
</dbReference>
<dbReference type="InterPro" id="IPR056597">
    <property type="entry name" value="ARM_LRRK2"/>
</dbReference>
<organism evidence="6 7">
    <name type="scientific">Nitzschia inconspicua</name>
    <dbReference type="NCBI Taxonomy" id="303405"/>
    <lineage>
        <taxon>Eukaryota</taxon>
        <taxon>Sar</taxon>
        <taxon>Stramenopiles</taxon>
        <taxon>Ochrophyta</taxon>
        <taxon>Bacillariophyta</taxon>
        <taxon>Bacillariophyceae</taxon>
        <taxon>Bacillariophycidae</taxon>
        <taxon>Bacillariales</taxon>
        <taxon>Bacillariaceae</taxon>
        <taxon>Nitzschia</taxon>
    </lineage>
</organism>
<evidence type="ECO:0000256" key="1">
    <source>
        <dbReference type="ARBA" id="ARBA00022737"/>
    </source>
</evidence>
<sequence>MDSLGLDFNITGSVMTKQELEEVRKKRGECITCGQKCFKKKLFKMIPLDIDGKVLNGRCLHCKPLLPRDIADVATNSSSRSAFNSTSTSTSTTTTARSSSGKSINNSTQGGGGGGPATAAAATAGQPILTAAVSRRVPTSQVDFNRFTRTQMNIQQQRSIQSLQSLQHSIGSGGSQQHNFGGPPLPSSSSTPLSFQGKGRSSSQRSPPVSSSLAPRHSFSTTTTTISNSKRGNLPPPPRTRSERSLSSIGSASVVSGSNMSAPRVTPTLPDGRRVWTSDVPPTTPKRTSSGSLSPVSTSRKQLQQQQQQQQQQGQTFSKPDMSSGPPPPWAPPSLSPFVTEGKHQRIITDPKSSPTSVATLPTQEQKHHASEKVSHQQFVHQAFQSDGASVPSQQDLERAHQTIMAAQKAGIYHPPPAITSFESAATSATSTAYQQQIVHSHSYPVVMEELVEDEKHHHHPHHHHLPVPPNVVIHNHTMMRDDATTNTMGRMESEVTIDTSVMTPAIRPGMPRSDDSSIVDSESAYDILPVHGVLNRGGTFVPASFRQDRHKSSSGMSPHNSSRWSNGGGSGKAGAQLPGKSSSFRTTGSLSSYEDDLHPQAHQRTRMGKNMDDLFETSESSLSKDGKEDGNGNCMNKKQSESSMADGSSRTGKVSRTISAASGSNQSCTGPSTSDKLKSDYFELVETLREACYSPEVAATFLQELASIQLGRDDADHLADLDAPKVVVGTMSSCKNSYDVQYWGCKTIRAMGCFEQTQTKLMDASCINVLLEVANAFSERSELLEVVISAISSLISNQKSVKLFMEGTTVETIVKIVTDFSSHVPILIQSCDAIRKLASCGHYDREIIGQKGAGGAVFTAMVMNQSDVELQVSALTTLNQLCGDSEENITMLVNLGLCDVIVNAMENHRDEPDVQQSGASLIATLSVIDENKHAIGDNSGRLVVVRAMCVHPDCEGVVKHCMKALYLLTLDLIIAEKLMQEGAIEIIVKAMQDHVVCDLIQELGCGVLANLSKLSDDAKMDIVDLGGLDQINVAMVCHEHASGLHVRACEAILWLSIDDNIRAINASGLVQLAKKSRDLFPEQCGQSVKQLLQIVEAFYEQLEG</sequence>
<feature type="compositionally biased region" description="Low complexity" evidence="3">
    <location>
        <begin position="245"/>
        <end position="258"/>
    </location>
</feature>
<evidence type="ECO:0000256" key="2">
    <source>
        <dbReference type="PROSITE-ProRule" id="PRU00259"/>
    </source>
</evidence>
<evidence type="ECO:0000259" key="4">
    <source>
        <dbReference type="Pfam" id="PF23744"/>
    </source>
</evidence>